<feature type="transmembrane region" description="Helical" evidence="1">
    <location>
        <begin position="77"/>
        <end position="100"/>
    </location>
</feature>
<proteinExistence type="predicted"/>
<feature type="transmembrane region" description="Helical" evidence="1">
    <location>
        <begin position="7"/>
        <end position="26"/>
    </location>
</feature>
<name>A0A0A2THA2_9BACI</name>
<keyword evidence="3" id="KW-1185">Reference proteome</keyword>
<keyword evidence="1" id="KW-0472">Membrane</keyword>
<evidence type="ECO:0000313" key="2">
    <source>
        <dbReference type="EMBL" id="KGP73461.1"/>
    </source>
</evidence>
<protein>
    <submittedName>
        <fullName evidence="2">Uncharacterized protein</fullName>
    </submittedName>
</protein>
<comment type="caution">
    <text evidence="2">The sequence shown here is derived from an EMBL/GenBank/DDBJ whole genome shotgun (WGS) entry which is preliminary data.</text>
</comment>
<dbReference type="Proteomes" id="UP000030147">
    <property type="component" value="Unassembled WGS sequence"/>
</dbReference>
<keyword evidence="1" id="KW-0812">Transmembrane</keyword>
<dbReference type="RefSeq" id="WP_036817668.1">
    <property type="nucleotide sequence ID" value="NZ_AVBF01000013.1"/>
</dbReference>
<dbReference type="EMBL" id="AVBF01000013">
    <property type="protein sequence ID" value="KGP73461.1"/>
    <property type="molecule type" value="Genomic_DNA"/>
</dbReference>
<reference evidence="2 3" key="1">
    <citation type="journal article" date="2015" name="Stand. Genomic Sci.">
        <title>High quality draft genome sequence of the moderately halophilic bacterium Pontibacillus yanchengensis Y32(T) and comparison among Pontibacillus genomes.</title>
        <authorList>
            <person name="Huang J."/>
            <person name="Qiao Z.X."/>
            <person name="Tang J.W."/>
            <person name="Wang G."/>
        </authorList>
    </citation>
    <scope>NUCLEOTIDE SEQUENCE [LARGE SCALE GENOMIC DNA]</scope>
    <source>
        <strain evidence="2 3">Y32</strain>
    </source>
</reference>
<feature type="transmembrane region" description="Helical" evidence="1">
    <location>
        <begin position="112"/>
        <end position="129"/>
    </location>
</feature>
<evidence type="ECO:0000256" key="1">
    <source>
        <dbReference type="SAM" id="Phobius"/>
    </source>
</evidence>
<dbReference type="OrthoDB" id="1798014at2"/>
<keyword evidence="1" id="KW-1133">Transmembrane helix</keyword>
<feature type="transmembrane region" description="Helical" evidence="1">
    <location>
        <begin position="38"/>
        <end position="56"/>
    </location>
</feature>
<sequence>MNRFIYYLLWTLLFISVLYFGSKWYFELKQLAQVEYNPIPHYMFSTLFPIVIGLLLKVPGMWDHRHVTRWGMDWPKLIVIGAPSLYFSVGTLLVLTNIIPTLPLFTFAMTKAFPSIHIISGIILGYVMLDSTRVMK</sequence>
<organism evidence="2 3">
    <name type="scientific">Pontibacillus yanchengensis Y32</name>
    <dbReference type="NCBI Taxonomy" id="1385514"/>
    <lineage>
        <taxon>Bacteria</taxon>
        <taxon>Bacillati</taxon>
        <taxon>Bacillota</taxon>
        <taxon>Bacilli</taxon>
        <taxon>Bacillales</taxon>
        <taxon>Bacillaceae</taxon>
        <taxon>Pontibacillus</taxon>
    </lineage>
</organism>
<dbReference type="AlphaFoldDB" id="A0A0A2THA2"/>
<evidence type="ECO:0000313" key="3">
    <source>
        <dbReference type="Proteomes" id="UP000030147"/>
    </source>
</evidence>
<dbReference type="eggNOG" id="ENOG5032ZDG">
    <property type="taxonomic scope" value="Bacteria"/>
</dbReference>
<accession>A0A0A2THA2</accession>
<gene>
    <name evidence="2" type="ORF">N782_05095</name>
</gene>